<dbReference type="CDD" id="cd06261">
    <property type="entry name" value="TM_PBP2"/>
    <property type="match status" value="1"/>
</dbReference>
<dbReference type="InterPro" id="IPR035906">
    <property type="entry name" value="MetI-like_sf"/>
</dbReference>
<dbReference type="PROSITE" id="PS50928">
    <property type="entry name" value="ABC_TM1"/>
    <property type="match status" value="1"/>
</dbReference>
<keyword evidence="5 7" id="KW-1133">Transmembrane helix</keyword>
<dbReference type="SUPFAM" id="SSF161098">
    <property type="entry name" value="MetI-like"/>
    <property type="match status" value="1"/>
</dbReference>
<dbReference type="GO" id="GO:0005886">
    <property type="term" value="C:plasma membrane"/>
    <property type="evidence" value="ECO:0007669"/>
    <property type="project" value="UniProtKB-SubCell"/>
</dbReference>
<comment type="subcellular location">
    <subcellularLocation>
        <location evidence="1 7">Cell membrane</location>
        <topology evidence="1 7">Multi-pass membrane protein</topology>
    </subcellularLocation>
</comment>
<organism evidence="9">
    <name type="scientific">Candidatus Caldatribacterium saccharofermentans</name>
    <dbReference type="NCBI Taxonomy" id="1454753"/>
    <lineage>
        <taxon>Bacteria</taxon>
        <taxon>Pseudomonadati</taxon>
        <taxon>Atribacterota</taxon>
        <taxon>Atribacteria</taxon>
        <taxon>Atribacterales</taxon>
        <taxon>Candidatus Caldatribacteriaceae</taxon>
        <taxon>Candidatus Caldatribacterium</taxon>
    </lineage>
</organism>
<dbReference type="PANTHER" id="PTHR43005">
    <property type="entry name" value="BLR7065 PROTEIN"/>
    <property type="match status" value="1"/>
</dbReference>
<comment type="similarity">
    <text evidence="7">Belongs to the binding-protein-dependent transport system permease family.</text>
</comment>
<keyword evidence="2 7" id="KW-0813">Transport</keyword>
<evidence type="ECO:0000256" key="3">
    <source>
        <dbReference type="ARBA" id="ARBA00022475"/>
    </source>
</evidence>
<evidence type="ECO:0000259" key="8">
    <source>
        <dbReference type="PROSITE" id="PS50928"/>
    </source>
</evidence>
<evidence type="ECO:0000256" key="4">
    <source>
        <dbReference type="ARBA" id="ARBA00022692"/>
    </source>
</evidence>
<feature type="transmembrane region" description="Helical" evidence="7">
    <location>
        <begin position="265"/>
        <end position="285"/>
    </location>
</feature>
<evidence type="ECO:0000256" key="2">
    <source>
        <dbReference type="ARBA" id="ARBA00022448"/>
    </source>
</evidence>
<dbReference type="Gene3D" id="1.10.3720.10">
    <property type="entry name" value="MetI-like"/>
    <property type="match status" value="1"/>
</dbReference>
<feature type="transmembrane region" description="Helical" evidence="7">
    <location>
        <begin position="72"/>
        <end position="93"/>
    </location>
</feature>
<feature type="domain" description="ABC transmembrane type-1" evidence="8">
    <location>
        <begin position="68"/>
        <end position="283"/>
    </location>
</feature>
<feature type="transmembrane region" description="Helical" evidence="7">
    <location>
        <begin position="201"/>
        <end position="226"/>
    </location>
</feature>
<accession>A0A7V4WJT3</accession>
<feature type="transmembrane region" description="Helical" evidence="7">
    <location>
        <begin position="155"/>
        <end position="180"/>
    </location>
</feature>
<feature type="transmembrane region" description="Helical" evidence="7">
    <location>
        <begin position="7"/>
        <end position="27"/>
    </location>
</feature>
<evidence type="ECO:0000256" key="5">
    <source>
        <dbReference type="ARBA" id="ARBA00022989"/>
    </source>
</evidence>
<keyword evidence="3" id="KW-1003">Cell membrane</keyword>
<dbReference type="Pfam" id="PF00528">
    <property type="entry name" value="BPD_transp_1"/>
    <property type="match status" value="1"/>
</dbReference>
<comment type="caution">
    <text evidence="9">The sequence shown here is derived from an EMBL/GenBank/DDBJ whole genome shotgun (WGS) entry which is preliminary data.</text>
</comment>
<reference evidence="9" key="1">
    <citation type="journal article" date="2020" name="mSystems">
        <title>Genome- and Community-Level Interaction Insights into Carbon Utilization and Element Cycling Functions of Hydrothermarchaeota in Hydrothermal Sediment.</title>
        <authorList>
            <person name="Zhou Z."/>
            <person name="Liu Y."/>
            <person name="Xu W."/>
            <person name="Pan J."/>
            <person name="Luo Z.H."/>
            <person name="Li M."/>
        </authorList>
    </citation>
    <scope>NUCLEOTIDE SEQUENCE [LARGE SCALE GENOMIC DNA]</scope>
    <source>
        <strain evidence="9">SpSt-82</strain>
    </source>
</reference>
<evidence type="ECO:0000256" key="7">
    <source>
        <dbReference type="RuleBase" id="RU363032"/>
    </source>
</evidence>
<dbReference type="EMBL" id="DTIY01000017">
    <property type="protein sequence ID" value="HGY38660.1"/>
    <property type="molecule type" value="Genomic_DNA"/>
</dbReference>
<evidence type="ECO:0000256" key="6">
    <source>
        <dbReference type="ARBA" id="ARBA00023136"/>
    </source>
</evidence>
<name>A0A7V4WJT3_9BACT</name>
<evidence type="ECO:0000256" key="1">
    <source>
        <dbReference type="ARBA" id="ARBA00004651"/>
    </source>
</evidence>
<keyword evidence="4 7" id="KW-0812">Transmembrane</keyword>
<evidence type="ECO:0000313" key="9">
    <source>
        <dbReference type="EMBL" id="HGY38660.1"/>
    </source>
</evidence>
<sequence>MKGEKWNYLYLLPAILCCLFVLIYPLFYNLQMSFREVTFVTLTRGGSPWVGLSNYRSTVHNPVFLRVLFNTLVFWLGSVTVQFVLGFLLALLFSKSFPLNYFYRALVLLPWFIPLTVSGTVFKWFFSGETGLINSLLLGMGLISKPIPWLTSPRLAIYTATLANIWLGIPFNFIMLFTGLQAIPIELYESARVEGAREWQLVRYITVPLLKPTIFLTLVLGSIFTIKVFDIVWVLTGGGPGEASHILTTWAYSLAWQRFRFGEHASVIGVTMLLISILGCLLLFVRRHWRAE</sequence>
<dbReference type="AlphaFoldDB" id="A0A7V4WJT3"/>
<dbReference type="GO" id="GO:0055085">
    <property type="term" value="P:transmembrane transport"/>
    <property type="evidence" value="ECO:0007669"/>
    <property type="project" value="InterPro"/>
</dbReference>
<feature type="transmembrane region" description="Helical" evidence="7">
    <location>
        <begin position="105"/>
        <end position="126"/>
    </location>
</feature>
<gene>
    <name evidence="9" type="ORF">ENW11_02455</name>
</gene>
<protein>
    <submittedName>
        <fullName evidence="9">Sugar ABC transporter permease</fullName>
    </submittedName>
</protein>
<dbReference type="PANTHER" id="PTHR43005:SF1">
    <property type="entry name" value="SPERMIDINE_PUTRESCINE TRANSPORT SYSTEM PERMEASE PROTEIN"/>
    <property type="match status" value="1"/>
</dbReference>
<proteinExistence type="inferred from homology"/>
<keyword evidence="6 7" id="KW-0472">Membrane</keyword>
<dbReference type="InterPro" id="IPR000515">
    <property type="entry name" value="MetI-like"/>
</dbReference>